<name>A0AAW2JGA9_SESRA</name>
<dbReference type="EMBL" id="JACGWJ010000292">
    <property type="protein sequence ID" value="KAL0293594.1"/>
    <property type="molecule type" value="Genomic_DNA"/>
</dbReference>
<gene>
    <name evidence="2" type="ORF">Sradi_6927800</name>
</gene>
<feature type="region of interest" description="Disordered" evidence="1">
    <location>
        <begin position="1"/>
        <end position="27"/>
    </location>
</feature>
<sequence length="103" mass="10891">MGAELQDEQEPSSQVGDWRPSTPFRPRASLLPRRCVRTGADSLPDLVTCPVPRSGVESHGCSSSSQSGLPFSYSRKGGPRPSDSTFPMSGSIACESLRIGVPG</sequence>
<evidence type="ECO:0000256" key="1">
    <source>
        <dbReference type="SAM" id="MobiDB-lite"/>
    </source>
</evidence>
<feature type="region of interest" description="Disordered" evidence="1">
    <location>
        <begin position="53"/>
        <end position="89"/>
    </location>
</feature>
<feature type="compositionally biased region" description="Acidic residues" evidence="1">
    <location>
        <begin position="1"/>
        <end position="10"/>
    </location>
</feature>
<comment type="caution">
    <text evidence="2">The sequence shown here is derived from an EMBL/GenBank/DDBJ whole genome shotgun (WGS) entry which is preliminary data.</text>
</comment>
<protein>
    <submittedName>
        <fullName evidence="2">Uncharacterized protein</fullName>
    </submittedName>
</protein>
<feature type="compositionally biased region" description="Low complexity" evidence="1">
    <location>
        <begin position="53"/>
        <end position="74"/>
    </location>
</feature>
<accession>A0AAW2JGA9</accession>
<reference evidence="2" key="2">
    <citation type="journal article" date="2024" name="Plant">
        <title>Genomic evolution and insights into agronomic trait innovations of Sesamum species.</title>
        <authorList>
            <person name="Miao H."/>
            <person name="Wang L."/>
            <person name="Qu L."/>
            <person name="Liu H."/>
            <person name="Sun Y."/>
            <person name="Le M."/>
            <person name="Wang Q."/>
            <person name="Wei S."/>
            <person name="Zheng Y."/>
            <person name="Lin W."/>
            <person name="Duan Y."/>
            <person name="Cao H."/>
            <person name="Xiong S."/>
            <person name="Wang X."/>
            <person name="Wei L."/>
            <person name="Li C."/>
            <person name="Ma Q."/>
            <person name="Ju M."/>
            <person name="Zhao R."/>
            <person name="Li G."/>
            <person name="Mu C."/>
            <person name="Tian Q."/>
            <person name="Mei H."/>
            <person name="Zhang T."/>
            <person name="Gao T."/>
            <person name="Zhang H."/>
        </authorList>
    </citation>
    <scope>NUCLEOTIDE SEQUENCE</scope>
    <source>
        <strain evidence="2">G02</strain>
    </source>
</reference>
<proteinExistence type="predicted"/>
<dbReference type="AlphaFoldDB" id="A0AAW2JGA9"/>
<reference evidence="2" key="1">
    <citation type="submission" date="2020-06" db="EMBL/GenBank/DDBJ databases">
        <authorList>
            <person name="Li T."/>
            <person name="Hu X."/>
            <person name="Zhang T."/>
            <person name="Song X."/>
            <person name="Zhang H."/>
            <person name="Dai N."/>
            <person name="Sheng W."/>
            <person name="Hou X."/>
            <person name="Wei L."/>
        </authorList>
    </citation>
    <scope>NUCLEOTIDE SEQUENCE</scope>
    <source>
        <strain evidence="2">G02</strain>
        <tissue evidence="2">Leaf</tissue>
    </source>
</reference>
<organism evidence="2">
    <name type="scientific">Sesamum radiatum</name>
    <name type="common">Black benniseed</name>
    <dbReference type="NCBI Taxonomy" id="300843"/>
    <lineage>
        <taxon>Eukaryota</taxon>
        <taxon>Viridiplantae</taxon>
        <taxon>Streptophyta</taxon>
        <taxon>Embryophyta</taxon>
        <taxon>Tracheophyta</taxon>
        <taxon>Spermatophyta</taxon>
        <taxon>Magnoliopsida</taxon>
        <taxon>eudicotyledons</taxon>
        <taxon>Gunneridae</taxon>
        <taxon>Pentapetalae</taxon>
        <taxon>asterids</taxon>
        <taxon>lamiids</taxon>
        <taxon>Lamiales</taxon>
        <taxon>Pedaliaceae</taxon>
        <taxon>Sesamum</taxon>
    </lineage>
</organism>
<evidence type="ECO:0000313" key="2">
    <source>
        <dbReference type="EMBL" id="KAL0293594.1"/>
    </source>
</evidence>